<feature type="region of interest" description="Disordered" evidence="5">
    <location>
        <begin position="1"/>
        <end position="30"/>
    </location>
</feature>
<feature type="region of interest" description="Disordered" evidence="5">
    <location>
        <begin position="272"/>
        <end position="305"/>
    </location>
</feature>
<dbReference type="Gene3D" id="3.30.70.330">
    <property type="match status" value="1"/>
</dbReference>
<evidence type="ECO:0000313" key="7">
    <source>
        <dbReference type="Ensembl" id="ENSOKIP00005082647.1"/>
    </source>
</evidence>
<dbReference type="GO" id="GO:0005634">
    <property type="term" value="C:nucleus"/>
    <property type="evidence" value="ECO:0007669"/>
    <property type="project" value="TreeGrafter"/>
</dbReference>
<dbReference type="SUPFAM" id="SSF54928">
    <property type="entry name" value="RNA-binding domain, RBD"/>
    <property type="match status" value="1"/>
</dbReference>
<keyword evidence="2 4" id="KW-0694">RNA-binding</keyword>
<dbReference type="Proteomes" id="UP000694557">
    <property type="component" value="Unassembled WGS sequence"/>
</dbReference>
<evidence type="ECO:0000313" key="8">
    <source>
        <dbReference type="Proteomes" id="UP000694557"/>
    </source>
</evidence>
<dbReference type="FunFam" id="3.30.70.330:FF:000019">
    <property type="entry name" value="heterogeneous nuclear ribonucleoproteins C1/C2 isoform X1"/>
    <property type="match status" value="1"/>
</dbReference>
<dbReference type="PIRSF" id="PIRSF037992">
    <property type="entry name" value="hnRNP-C_Raly"/>
    <property type="match status" value="1"/>
</dbReference>
<sequence>MGFCFSTSRSGYSRMTGKTPTSNVTNKNDPRSLNSRVFIGNLNTAAVTKADIEALFAKYGRIVGCSVHKGFAFVQYGSERNARVAVARENARVIAGQPLDINMAGEPRPYRPKVVGSKRPLSSLYSGYEFDYDYYREDFYSRLFDYHGRVVEPPIRSPIPAKRSRVVVPSLRRIKSSLPVRTCSDSFSYSRPLPPSSPLSLTSGSSAAGSMLKTDQLVTIKQELSQIKTKIDSLLGRLERIERQHRTEAAAQRKQGGVYKCLRAKTADLSGDLEAGEMTDEANEDVFDDEGTNDMGGKNKASLVV</sequence>
<dbReference type="GO" id="GO:0003723">
    <property type="term" value="F:RNA binding"/>
    <property type="evidence" value="ECO:0007669"/>
    <property type="project" value="UniProtKB-UniRule"/>
</dbReference>
<reference evidence="7" key="2">
    <citation type="submission" date="2025-09" db="UniProtKB">
        <authorList>
            <consortium name="Ensembl"/>
        </authorList>
    </citation>
    <scope>IDENTIFICATION</scope>
</reference>
<name>A0A8C7J629_ONCKI</name>
<evidence type="ECO:0000256" key="4">
    <source>
        <dbReference type="PROSITE-ProRule" id="PRU00176"/>
    </source>
</evidence>
<evidence type="ECO:0000256" key="2">
    <source>
        <dbReference type="ARBA" id="ARBA00022884"/>
    </source>
</evidence>
<dbReference type="PANTHER" id="PTHR13968:SF34">
    <property type="entry name" value="RNA-BINDING RALY-LIKE PROTEIN-RELATED"/>
    <property type="match status" value="1"/>
</dbReference>
<dbReference type="Pfam" id="PF00076">
    <property type="entry name" value="RRM_1"/>
    <property type="match status" value="1"/>
</dbReference>
<feature type="region of interest" description="Disordered" evidence="5">
    <location>
        <begin position="184"/>
        <end position="206"/>
    </location>
</feature>
<dbReference type="InterPro" id="IPR051186">
    <property type="entry name" value="RRM_HNRPC/RALY_subfam"/>
</dbReference>
<accession>A0A8C7J629</accession>
<organism evidence="7 8">
    <name type="scientific">Oncorhynchus kisutch</name>
    <name type="common">Coho salmon</name>
    <name type="synonym">Salmo kisutch</name>
    <dbReference type="NCBI Taxonomy" id="8019"/>
    <lineage>
        <taxon>Eukaryota</taxon>
        <taxon>Metazoa</taxon>
        <taxon>Chordata</taxon>
        <taxon>Craniata</taxon>
        <taxon>Vertebrata</taxon>
        <taxon>Euteleostomi</taxon>
        <taxon>Actinopterygii</taxon>
        <taxon>Neopterygii</taxon>
        <taxon>Teleostei</taxon>
        <taxon>Protacanthopterygii</taxon>
        <taxon>Salmoniformes</taxon>
        <taxon>Salmonidae</taxon>
        <taxon>Salmoninae</taxon>
        <taxon>Oncorhynchus</taxon>
    </lineage>
</organism>
<dbReference type="InterPro" id="IPR012677">
    <property type="entry name" value="Nucleotide-bd_a/b_plait_sf"/>
</dbReference>
<dbReference type="InterPro" id="IPR017347">
    <property type="entry name" value="hnRNP_C"/>
</dbReference>
<dbReference type="Ensembl" id="ENSOKIT00005088211.1">
    <property type="protein sequence ID" value="ENSOKIP00005082647.1"/>
    <property type="gene ID" value="ENSOKIG00005035876.1"/>
</dbReference>
<dbReference type="PROSITE" id="PS50102">
    <property type="entry name" value="RRM"/>
    <property type="match status" value="1"/>
</dbReference>
<protein>
    <recommendedName>
        <fullName evidence="6">RRM domain-containing protein</fullName>
    </recommendedName>
</protein>
<dbReference type="InterPro" id="IPR000504">
    <property type="entry name" value="RRM_dom"/>
</dbReference>
<reference evidence="7" key="1">
    <citation type="submission" date="2025-08" db="UniProtKB">
        <authorList>
            <consortium name="Ensembl"/>
        </authorList>
    </citation>
    <scope>IDENTIFICATION</scope>
</reference>
<comment type="similarity">
    <text evidence="1">Belongs to the RRM HNRPC family. RALY subfamily.</text>
</comment>
<dbReference type="InterPro" id="IPR035979">
    <property type="entry name" value="RBD_domain_sf"/>
</dbReference>
<feature type="domain" description="RRM" evidence="6">
    <location>
        <begin position="35"/>
        <end position="106"/>
    </location>
</feature>
<dbReference type="PANTHER" id="PTHR13968">
    <property type="entry name" value="HETEROGENEOUS NUCLEAR RIBONUCLEOPROTEIN"/>
    <property type="match status" value="1"/>
</dbReference>
<feature type="compositionally biased region" description="Acidic residues" evidence="5">
    <location>
        <begin position="274"/>
        <end position="292"/>
    </location>
</feature>
<dbReference type="SMART" id="SM00360">
    <property type="entry name" value="RRM"/>
    <property type="match status" value="1"/>
</dbReference>
<evidence type="ECO:0000256" key="1">
    <source>
        <dbReference type="ARBA" id="ARBA00008631"/>
    </source>
</evidence>
<proteinExistence type="inferred from homology"/>
<dbReference type="AlphaFoldDB" id="A0A8C7J629"/>
<evidence type="ECO:0000256" key="5">
    <source>
        <dbReference type="SAM" id="MobiDB-lite"/>
    </source>
</evidence>
<evidence type="ECO:0000259" key="6">
    <source>
        <dbReference type="PROSITE" id="PS50102"/>
    </source>
</evidence>
<dbReference type="GeneTree" id="ENSGT00940000164239"/>
<gene>
    <name evidence="7" type="primary">LOC109872295</name>
</gene>
<keyword evidence="8" id="KW-1185">Reference proteome</keyword>
<keyword evidence="3" id="KW-0175">Coiled coil</keyword>
<evidence type="ECO:0000256" key="3">
    <source>
        <dbReference type="ARBA" id="ARBA00023054"/>
    </source>
</evidence>